<organism evidence="2 3">
    <name type="scientific">Staphylococcus coagulans</name>
    <dbReference type="NCBI Taxonomy" id="74706"/>
    <lineage>
        <taxon>Bacteria</taxon>
        <taxon>Bacillati</taxon>
        <taxon>Bacillota</taxon>
        <taxon>Bacilli</taxon>
        <taxon>Bacillales</taxon>
        <taxon>Staphylococcaceae</taxon>
        <taxon>Staphylococcus</taxon>
    </lineage>
</organism>
<dbReference type="Proteomes" id="UP001255050">
    <property type="component" value="Unassembled WGS sequence"/>
</dbReference>
<dbReference type="InterPro" id="IPR038152">
    <property type="entry name" value="Carbam_trans_C_sf"/>
</dbReference>
<sequence length="220" mass="25157">MLKNKKTEFSPKNNFGKIYNEKEILDCLNKFSSKITFKKIDNVEFETASLLSEGKVIALFNGSSEFGPRALGNRSILADPRINGMDDYINKEIKSREDFRPFAPSVLEEDLNEYFILDYLKSPHMLLVGLVKEKYREQLPAITHIDGTARIQTVNKSDNIKYYTVLKHFKSITGMGVILNTSFNDKGMPIVETPDDALNFFVTSKIDVLVIENYVIERIN</sequence>
<reference evidence="2 3" key="1">
    <citation type="submission" date="2023-08" db="EMBL/GenBank/DDBJ databases">
        <title>Whole genome sequencing of Staphylococcus coagulans NN-2474.</title>
        <authorList>
            <person name="Kropotov V.S."/>
            <person name="Boriskina E.V."/>
            <person name="Gordinskaya N.A."/>
            <person name="Shkurkina I.S."/>
            <person name="Kryazhev D.V."/>
            <person name="Alekseeva A.E."/>
            <person name="Makhova M.A."/>
        </authorList>
    </citation>
    <scope>NUCLEOTIDE SEQUENCE [LARGE SCALE GENOMIC DNA]</scope>
    <source>
        <strain evidence="2 3">NN-2474</strain>
    </source>
</reference>
<keyword evidence="3" id="KW-1185">Reference proteome</keyword>
<gene>
    <name evidence="2" type="ORF">RCO12_07730</name>
</gene>
<dbReference type="InterPro" id="IPR051338">
    <property type="entry name" value="NodU/CmcH_Carbamoyltrnsfr"/>
</dbReference>
<dbReference type="Gene3D" id="3.90.870.20">
    <property type="entry name" value="Carbamoyltransferase, C-terminal domain"/>
    <property type="match status" value="1"/>
</dbReference>
<evidence type="ECO:0000259" key="1">
    <source>
        <dbReference type="Pfam" id="PF16861"/>
    </source>
</evidence>
<proteinExistence type="predicted"/>
<dbReference type="EMBL" id="JAVJGV010000034">
    <property type="protein sequence ID" value="MDR5603327.1"/>
    <property type="molecule type" value="Genomic_DNA"/>
</dbReference>
<comment type="caution">
    <text evidence="2">The sequence shown here is derived from an EMBL/GenBank/DDBJ whole genome shotgun (WGS) entry which is preliminary data.</text>
</comment>
<protein>
    <submittedName>
        <fullName evidence="2">Carbamoyltransferase C-terminal domain-containing protein</fullName>
    </submittedName>
</protein>
<dbReference type="RefSeq" id="WP_309551431.1">
    <property type="nucleotide sequence ID" value="NZ_JAVJGV010000034.1"/>
</dbReference>
<feature type="domain" description="Carbamoyltransferase C-terminal" evidence="1">
    <location>
        <begin position="48"/>
        <end position="218"/>
    </location>
</feature>
<evidence type="ECO:0000313" key="2">
    <source>
        <dbReference type="EMBL" id="MDR5603327.1"/>
    </source>
</evidence>
<dbReference type="Pfam" id="PF16861">
    <property type="entry name" value="Carbam_trans_C"/>
    <property type="match status" value="1"/>
</dbReference>
<name>A0ABU1EYX2_9STAP</name>
<accession>A0ABU1EYX2</accession>
<dbReference type="PANTHER" id="PTHR34847">
    <property type="entry name" value="NODULATION PROTEIN U"/>
    <property type="match status" value="1"/>
</dbReference>
<dbReference type="InterPro" id="IPR031730">
    <property type="entry name" value="Carbam_trans_C"/>
</dbReference>
<evidence type="ECO:0000313" key="3">
    <source>
        <dbReference type="Proteomes" id="UP001255050"/>
    </source>
</evidence>
<dbReference type="PANTHER" id="PTHR34847:SF1">
    <property type="entry name" value="NODULATION PROTEIN U"/>
    <property type="match status" value="1"/>
</dbReference>